<dbReference type="InterPro" id="IPR029016">
    <property type="entry name" value="GAF-like_dom_sf"/>
</dbReference>
<organism evidence="8 9">
    <name type="scientific">Desulforamulus hydrothermalis Lam5 = DSM 18033</name>
    <dbReference type="NCBI Taxonomy" id="1121428"/>
    <lineage>
        <taxon>Bacteria</taxon>
        <taxon>Bacillati</taxon>
        <taxon>Bacillota</taxon>
        <taxon>Clostridia</taxon>
        <taxon>Eubacteriales</taxon>
        <taxon>Peptococcaceae</taxon>
        <taxon>Desulforamulus</taxon>
    </lineage>
</organism>
<dbReference type="InterPro" id="IPR009057">
    <property type="entry name" value="Homeodomain-like_sf"/>
</dbReference>
<dbReference type="GO" id="GO:0006355">
    <property type="term" value="P:regulation of DNA-templated transcription"/>
    <property type="evidence" value="ECO:0007669"/>
    <property type="project" value="InterPro"/>
</dbReference>
<dbReference type="AlphaFoldDB" id="K8E7D3"/>
<dbReference type="Pfam" id="PF00158">
    <property type="entry name" value="Sigma54_activat"/>
    <property type="match status" value="1"/>
</dbReference>
<evidence type="ECO:0000313" key="9">
    <source>
        <dbReference type="Proteomes" id="UP000009315"/>
    </source>
</evidence>
<dbReference type="SUPFAM" id="SSF52540">
    <property type="entry name" value="P-loop containing nucleoside triphosphate hydrolases"/>
    <property type="match status" value="1"/>
</dbReference>
<evidence type="ECO:0000256" key="2">
    <source>
        <dbReference type="ARBA" id="ARBA00022840"/>
    </source>
</evidence>
<dbReference type="PROSITE" id="PS00676">
    <property type="entry name" value="SIGMA54_INTERACT_2"/>
    <property type="match status" value="1"/>
</dbReference>
<feature type="domain" description="PAS" evidence="7">
    <location>
        <begin position="154"/>
        <end position="198"/>
    </location>
</feature>
<dbReference type="PROSITE" id="PS50112">
    <property type="entry name" value="PAS"/>
    <property type="match status" value="1"/>
</dbReference>
<sequence length="594" mass="67338">MSRLWPIAAKAQQIAETISVVLGVETEIVDNEFTIVAGTGKYRRLVGTKDYEARYHNSQYLYARVLKTGETFVIEDAACDLYGPRDLGEIGEICCAIRLREEIIGVLALVAFDDLQRSRLLTHREDLQEFLQNMASLLASHVAEVEAYNRINIESKRLEVIIESISQGIIAVDQNGLITHCNQEAEKLTRRPKDKLIGFSVLDIWPHSPLADVIKTGQGYKDKEEFYHHNNSKIHLLVSATPVLLNNRALGAVALFRDLDEARKSAYAIASTERNLEINQIKGASSKINDLKNQALRVAQSNSTVLIIGESGTGKELFARAIHYASPRQDKPLVIVNCGAIPETLLESELFGYEEGAFTGARKGGRPGKFELADGGTIFLDEIGDLPLHLQVKLLHVLQRKQVERVGGNKVIPVDVRVIAATNRNLEAMCAKGEFREDLYYRLSVIPFSVPPLRERREDIEILMDHFLQKYRHLMGKQIRGFSEDIRKAFLAYHWPGNIRELENAVEYAVNMEPSEYICLDSIPAKIRSFWLRRDHTKQINLEEQIKHYEKQLLLGYLKQVKDGKLNFTDLPAALGISRATLYRKLKQHRLYDK</sequence>
<keyword evidence="5" id="KW-0804">Transcription</keyword>
<dbReference type="InterPro" id="IPR025662">
    <property type="entry name" value="Sigma_54_int_dom_ATP-bd_1"/>
</dbReference>
<dbReference type="PROSITE" id="PS00688">
    <property type="entry name" value="SIGMA54_INTERACT_3"/>
    <property type="match status" value="1"/>
</dbReference>
<keyword evidence="4 8" id="KW-0238">DNA-binding</keyword>
<dbReference type="InterPro" id="IPR035965">
    <property type="entry name" value="PAS-like_dom_sf"/>
</dbReference>
<evidence type="ECO:0000313" key="8">
    <source>
        <dbReference type="EMBL" id="CCO07393.1"/>
    </source>
</evidence>
<keyword evidence="2" id="KW-0067">ATP-binding</keyword>
<dbReference type="NCBIfam" id="TIGR00229">
    <property type="entry name" value="sensory_box"/>
    <property type="match status" value="1"/>
</dbReference>
<accession>K8E7D3</accession>
<dbReference type="CDD" id="cd00130">
    <property type="entry name" value="PAS"/>
    <property type="match status" value="1"/>
</dbReference>
<dbReference type="EMBL" id="CAOS01000003">
    <property type="protein sequence ID" value="CCO07393.1"/>
    <property type="molecule type" value="Genomic_DNA"/>
</dbReference>
<evidence type="ECO:0000259" key="6">
    <source>
        <dbReference type="PROSITE" id="PS50045"/>
    </source>
</evidence>
<dbReference type="SMART" id="SM00382">
    <property type="entry name" value="AAA"/>
    <property type="match status" value="1"/>
</dbReference>
<dbReference type="SUPFAM" id="SSF55781">
    <property type="entry name" value="GAF domain-like"/>
    <property type="match status" value="1"/>
</dbReference>
<dbReference type="Gene3D" id="3.30.450.20">
    <property type="entry name" value="PAS domain"/>
    <property type="match status" value="1"/>
</dbReference>
<dbReference type="InterPro" id="IPR000014">
    <property type="entry name" value="PAS"/>
</dbReference>
<protein>
    <submittedName>
        <fullName evidence="8">Putative DNA-binding transcriptional regulator</fullName>
    </submittedName>
</protein>
<dbReference type="STRING" id="1121428.DESHY_110337"/>
<dbReference type="Gene3D" id="1.10.10.60">
    <property type="entry name" value="Homeodomain-like"/>
    <property type="match status" value="1"/>
</dbReference>
<dbReference type="PROSITE" id="PS00675">
    <property type="entry name" value="SIGMA54_INTERACT_1"/>
    <property type="match status" value="1"/>
</dbReference>
<dbReference type="RefSeq" id="WP_008410244.1">
    <property type="nucleotide sequence ID" value="NZ_CAOS01000003.1"/>
</dbReference>
<dbReference type="InterPro" id="IPR058031">
    <property type="entry name" value="AAA_lid_NorR"/>
</dbReference>
<dbReference type="Gene3D" id="3.40.50.300">
    <property type="entry name" value="P-loop containing nucleotide triphosphate hydrolases"/>
    <property type="match status" value="1"/>
</dbReference>
<dbReference type="Pfam" id="PF25601">
    <property type="entry name" value="AAA_lid_14"/>
    <property type="match status" value="1"/>
</dbReference>
<dbReference type="InterPro" id="IPR025943">
    <property type="entry name" value="Sigma_54_int_dom_ATP-bd_2"/>
</dbReference>
<keyword evidence="3" id="KW-0805">Transcription regulation</keyword>
<keyword evidence="1" id="KW-0547">Nucleotide-binding</keyword>
<evidence type="ECO:0000259" key="7">
    <source>
        <dbReference type="PROSITE" id="PS50112"/>
    </source>
</evidence>
<evidence type="ECO:0000256" key="3">
    <source>
        <dbReference type="ARBA" id="ARBA00023015"/>
    </source>
</evidence>
<proteinExistence type="predicted"/>
<name>K8E7D3_9FIRM</name>
<evidence type="ECO:0000256" key="5">
    <source>
        <dbReference type="ARBA" id="ARBA00023163"/>
    </source>
</evidence>
<dbReference type="SUPFAM" id="SSF46689">
    <property type="entry name" value="Homeodomain-like"/>
    <property type="match status" value="1"/>
</dbReference>
<dbReference type="PROSITE" id="PS50045">
    <property type="entry name" value="SIGMA54_INTERACT_4"/>
    <property type="match status" value="1"/>
</dbReference>
<dbReference type="CDD" id="cd00009">
    <property type="entry name" value="AAA"/>
    <property type="match status" value="1"/>
</dbReference>
<dbReference type="PANTHER" id="PTHR32071:SF57">
    <property type="entry name" value="C4-DICARBOXYLATE TRANSPORT TRANSCRIPTIONAL REGULATORY PROTEIN DCTD"/>
    <property type="match status" value="1"/>
</dbReference>
<dbReference type="InterPro" id="IPR003593">
    <property type="entry name" value="AAA+_ATPase"/>
</dbReference>
<dbReference type="GO" id="GO:0003677">
    <property type="term" value="F:DNA binding"/>
    <property type="evidence" value="ECO:0007669"/>
    <property type="project" value="UniProtKB-KW"/>
</dbReference>
<dbReference type="InterPro" id="IPR027417">
    <property type="entry name" value="P-loop_NTPase"/>
</dbReference>
<evidence type="ECO:0000256" key="4">
    <source>
        <dbReference type="ARBA" id="ARBA00023125"/>
    </source>
</evidence>
<dbReference type="InterPro" id="IPR002078">
    <property type="entry name" value="Sigma_54_int"/>
</dbReference>
<reference evidence="8 9" key="1">
    <citation type="journal article" date="2013" name="Genome Announc.">
        <title>Genome Sequence of the Sulfate-Reducing Bacterium Desulfotomaculum hydrothermale Lam5(T).</title>
        <authorList>
            <person name="Amin O."/>
            <person name="Fardeau M.L."/>
            <person name="Valette O."/>
            <person name="Hirschler-Rea A."/>
            <person name="Barbe V."/>
            <person name="Medigue C."/>
            <person name="Vacherie B."/>
            <person name="Ollivier B."/>
            <person name="Bertin P.N."/>
            <person name="Dolla A."/>
        </authorList>
    </citation>
    <scope>NUCLEOTIDE SEQUENCE [LARGE SCALE GENOMIC DNA]</scope>
    <source>
        <strain evidence="9">Lam5 / DSM 18033</strain>
    </source>
</reference>
<dbReference type="GO" id="GO:0005524">
    <property type="term" value="F:ATP binding"/>
    <property type="evidence" value="ECO:0007669"/>
    <property type="project" value="UniProtKB-KW"/>
</dbReference>
<dbReference type="InterPro" id="IPR013767">
    <property type="entry name" value="PAS_fold"/>
</dbReference>
<evidence type="ECO:0000256" key="1">
    <source>
        <dbReference type="ARBA" id="ARBA00022741"/>
    </source>
</evidence>
<dbReference type="SMART" id="SM00091">
    <property type="entry name" value="PAS"/>
    <property type="match status" value="1"/>
</dbReference>
<feature type="domain" description="Sigma-54 factor interaction" evidence="6">
    <location>
        <begin position="281"/>
        <end position="511"/>
    </location>
</feature>
<comment type="caution">
    <text evidence="8">The sequence shown here is derived from an EMBL/GenBank/DDBJ whole genome shotgun (WGS) entry which is preliminary data.</text>
</comment>
<dbReference type="SUPFAM" id="SSF55785">
    <property type="entry name" value="PYP-like sensor domain (PAS domain)"/>
    <property type="match status" value="1"/>
</dbReference>
<dbReference type="Pfam" id="PF00989">
    <property type="entry name" value="PAS"/>
    <property type="match status" value="1"/>
</dbReference>
<keyword evidence="9" id="KW-1185">Reference proteome</keyword>
<dbReference type="PANTHER" id="PTHR32071">
    <property type="entry name" value="TRANSCRIPTIONAL REGULATORY PROTEIN"/>
    <property type="match status" value="1"/>
</dbReference>
<dbReference type="OrthoDB" id="9803970at2"/>
<dbReference type="FunFam" id="3.40.50.300:FF:000006">
    <property type="entry name" value="DNA-binding transcriptional regulator NtrC"/>
    <property type="match status" value="1"/>
</dbReference>
<dbReference type="InterPro" id="IPR025944">
    <property type="entry name" value="Sigma_54_int_dom_CS"/>
</dbReference>
<dbReference type="eggNOG" id="COG3829">
    <property type="taxonomic scope" value="Bacteria"/>
</dbReference>
<dbReference type="Gene3D" id="3.30.450.40">
    <property type="match status" value="1"/>
</dbReference>
<gene>
    <name evidence="8" type="primary">ygeV</name>
    <name evidence="8" type="ORF">DESHY_110337</name>
</gene>
<dbReference type="Proteomes" id="UP000009315">
    <property type="component" value="Unassembled WGS sequence"/>
</dbReference>
<dbReference type="Gene3D" id="1.10.8.60">
    <property type="match status" value="1"/>
</dbReference>